<dbReference type="AlphaFoldDB" id="J9D464"/>
<name>J9D464_EDHAE</name>
<dbReference type="EMBL" id="AFBI03000076">
    <property type="protein sequence ID" value="EJW02344.1"/>
    <property type="molecule type" value="Genomic_DNA"/>
</dbReference>
<sequence length="123" mass="14217">MPSLKIFKLTNLFSQMNHQQPDEGMQNSAKGDRWKNLGTFASSLVNTFLFSQIALYSFFSCHTTRLPSSTAKSKHIDQKNLLLYRKGMTGCVLILRKYIEKKCSCKNFICVWLNCGENRLRKQ</sequence>
<protein>
    <submittedName>
        <fullName evidence="1">Uncharacterized protein</fullName>
    </submittedName>
</protein>
<organism evidence="1 2">
    <name type="scientific">Edhazardia aedis (strain USNM 41457)</name>
    <name type="common">Microsporidian parasite</name>
    <dbReference type="NCBI Taxonomy" id="1003232"/>
    <lineage>
        <taxon>Eukaryota</taxon>
        <taxon>Fungi</taxon>
        <taxon>Fungi incertae sedis</taxon>
        <taxon>Microsporidia</taxon>
        <taxon>Edhazardia</taxon>
    </lineage>
</organism>
<accession>J9D464</accession>
<reference evidence="1 2" key="1">
    <citation type="submission" date="2011-08" db="EMBL/GenBank/DDBJ databases">
        <authorList>
            <person name="Liu Z.J."/>
            <person name="Shi F.L."/>
            <person name="Lu J.Q."/>
            <person name="Li M."/>
            <person name="Wang Z.L."/>
        </authorList>
    </citation>
    <scope>NUCLEOTIDE SEQUENCE [LARGE SCALE GENOMIC DNA]</scope>
    <source>
        <strain evidence="1 2">USNM 41457</strain>
    </source>
</reference>
<dbReference type="InParanoid" id="J9D464"/>
<dbReference type="HOGENOM" id="CLU_2015235_0_0_1"/>
<keyword evidence="2" id="KW-1185">Reference proteome</keyword>
<evidence type="ECO:0000313" key="2">
    <source>
        <dbReference type="Proteomes" id="UP000003163"/>
    </source>
</evidence>
<dbReference type="VEuPathDB" id="MicrosporidiaDB:EDEG_03225"/>
<dbReference type="Proteomes" id="UP000003163">
    <property type="component" value="Unassembled WGS sequence"/>
</dbReference>
<reference evidence="2" key="2">
    <citation type="submission" date="2015-07" db="EMBL/GenBank/DDBJ databases">
        <title>Contrasting host-pathogen interactions and genome evolution in two generalist and specialist microsporidian pathogens of mosquitoes.</title>
        <authorList>
            <consortium name="The Broad Institute Genomics Platform"/>
            <consortium name="The Broad Institute Genome Sequencing Center for Infectious Disease"/>
            <person name="Cuomo C.A."/>
            <person name="Sanscrainte N.D."/>
            <person name="Goldberg J.M."/>
            <person name="Heiman D."/>
            <person name="Young S."/>
            <person name="Zeng Q."/>
            <person name="Becnel J.J."/>
            <person name="Birren B.W."/>
        </authorList>
    </citation>
    <scope>NUCLEOTIDE SEQUENCE [LARGE SCALE GENOMIC DNA]</scope>
    <source>
        <strain evidence="2">USNM 41457</strain>
    </source>
</reference>
<proteinExistence type="predicted"/>
<gene>
    <name evidence="1" type="ORF">EDEG_03225</name>
</gene>
<evidence type="ECO:0000313" key="1">
    <source>
        <dbReference type="EMBL" id="EJW02344.1"/>
    </source>
</evidence>
<comment type="caution">
    <text evidence="1">The sequence shown here is derived from an EMBL/GenBank/DDBJ whole genome shotgun (WGS) entry which is preliminary data.</text>
</comment>